<dbReference type="AlphaFoldDB" id="A0A9W9M9P4"/>
<comment type="caution">
    <text evidence="1">The sequence shown here is derived from an EMBL/GenBank/DDBJ whole genome shotgun (WGS) entry which is preliminary data.</text>
</comment>
<evidence type="ECO:0000313" key="1">
    <source>
        <dbReference type="EMBL" id="KAJ5193988.1"/>
    </source>
</evidence>
<protein>
    <submittedName>
        <fullName evidence="1">Uncharacterized protein</fullName>
    </submittedName>
</protein>
<proteinExistence type="predicted"/>
<organism evidence="1 2">
    <name type="scientific">Penicillium cf. griseofulvum</name>
    <dbReference type="NCBI Taxonomy" id="2972120"/>
    <lineage>
        <taxon>Eukaryota</taxon>
        <taxon>Fungi</taxon>
        <taxon>Dikarya</taxon>
        <taxon>Ascomycota</taxon>
        <taxon>Pezizomycotina</taxon>
        <taxon>Eurotiomycetes</taxon>
        <taxon>Eurotiomycetidae</taxon>
        <taxon>Eurotiales</taxon>
        <taxon>Aspergillaceae</taxon>
        <taxon>Penicillium</taxon>
    </lineage>
</organism>
<reference evidence="1" key="1">
    <citation type="submission" date="2022-11" db="EMBL/GenBank/DDBJ databases">
        <authorList>
            <person name="Petersen C."/>
        </authorList>
    </citation>
    <scope>NUCLEOTIDE SEQUENCE</scope>
    <source>
        <strain evidence="1">IBT 16849</strain>
    </source>
</reference>
<name>A0A9W9M9P4_9EURO</name>
<gene>
    <name evidence="1" type="ORF">N7472_006454</name>
</gene>
<accession>A0A9W9M9P4</accession>
<dbReference type="Proteomes" id="UP001150879">
    <property type="component" value="Unassembled WGS sequence"/>
</dbReference>
<reference evidence="1" key="2">
    <citation type="journal article" date="2023" name="IMA Fungus">
        <title>Comparative genomic study of the Penicillium genus elucidates a diverse pangenome and 15 lateral gene transfer events.</title>
        <authorList>
            <person name="Petersen C."/>
            <person name="Sorensen T."/>
            <person name="Nielsen M.R."/>
            <person name="Sondergaard T.E."/>
            <person name="Sorensen J.L."/>
            <person name="Fitzpatrick D.A."/>
            <person name="Frisvad J.C."/>
            <person name="Nielsen K.L."/>
        </authorList>
    </citation>
    <scope>NUCLEOTIDE SEQUENCE</scope>
    <source>
        <strain evidence="1">IBT 16849</strain>
    </source>
</reference>
<sequence length="62" mass="7184">MYYSILLAEENVKNPTEMKLICAGVEEKMVGLRILNAPRIWCGDSKGSNKVRLRQLHRYSPY</sequence>
<keyword evidence="2" id="KW-1185">Reference proteome</keyword>
<evidence type="ECO:0000313" key="2">
    <source>
        <dbReference type="Proteomes" id="UP001150879"/>
    </source>
</evidence>
<dbReference type="EMBL" id="JAPQKP010000004">
    <property type="protein sequence ID" value="KAJ5193988.1"/>
    <property type="molecule type" value="Genomic_DNA"/>
</dbReference>